<dbReference type="Proteomes" id="UP001056120">
    <property type="component" value="Linkage Group LG04"/>
</dbReference>
<reference evidence="2" key="1">
    <citation type="journal article" date="2022" name="Mol. Ecol. Resour.">
        <title>The genomes of chicory, endive, great burdock and yacon provide insights into Asteraceae palaeo-polyploidization history and plant inulin production.</title>
        <authorList>
            <person name="Fan W."/>
            <person name="Wang S."/>
            <person name="Wang H."/>
            <person name="Wang A."/>
            <person name="Jiang F."/>
            <person name="Liu H."/>
            <person name="Zhao H."/>
            <person name="Xu D."/>
            <person name="Zhang Y."/>
        </authorList>
    </citation>
    <scope>NUCLEOTIDE SEQUENCE [LARGE SCALE GENOMIC DNA]</scope>
    <source>
        <strain evidence="2">cv. Yunnan</strain>
    </source>
</reference>
<proteinExistence type="predicted"/>
<organism evidence="1 2">
    <name type="scientific">Smallanthus sonchifolius</name>
    <dbReference type="NCBI Taxonomy" id="185202"/>
    <lineage>
        <taxon>Eukaryota</taxon>
        <taxon>Viridiplantae</taxon>
        <taxon>Streptophyta</taxon>
        <taxon>Embryophyta</taxon>
        <taxon>Tracheophyta</taxon>
        <taxon>Spermatophyta</taxon>
        <taxon>Magnoliopsida</taxon>
        <taxon>eudicotyledons</taxon>
        <taxon>Gunneridae</taxon>
        <taxon>Pentapetalae</taxon>
        <taxon>asterids</taxon>
        <taxon>campanulids</taxon>
        <taxon>Asterales</taxon>
        <taxon>Asteraceae</taxon>
        <taxon>Asteroideae</taxon>
        <taxon>Heliantheae alliance</taxon>
        <taxon>Millerieae</taxon>
        <taxon>Smallanthus</taxon>
    </lineage>
</organism>
<keyword evidence="2" id="KW-1185">Reference proteome</keyword>
<sequence>MTEEFCPRNEVKKLEAKFWNLAQDSGENLAYTTRLHELNLLVPHMVTPLSRCIEKYIGGLPRQIQDTVLWRNPATLEDAIRLSATLTDNHVKAGNLTKKGTKKVSDTVTSSTHNKEATTEPSQHNKKRKARNYAMVTPAIPVNQAAPMVQAPAKKPYVGTYPLCATCNYHHPESIPCCLCTYCGKYGHMINVCRAKALSGQVNPPTRTNQQVANQGVTAIANGRACFECGNPNHFRDLCPRLINARQGGAHGRAFNINANEAQAKNDVVNGTFLVNSQYASILFDTGADKSFVSLNFEPLLAKTRSQSEKTFTVEVAKW</sequence>
<evidence type="ECO:0000313" key="2">
    <source>
        <dbReference type="Proteomes" id="UP001056120"/>
    </source>
</evidence>
<evidence type="ECO:0000313" key="1">
    <source>
        <dbReference type="EMBL" id="KAI3819384.1"/>
    </source>
</evidence>
<gene>
    <name evidence="1" type="ORF">L1987_13215</name>
</gene>
<accession>A0ACB9JFX7</accession>
<dbReference type="EMBL" id="CM042021">
    <property type="protein sequence ID" value="KAI3819384.1"/>
    <property type="molecule type" value="Genomic_DNA"/>
</dbReference>
<comment type="caution">
    <text evidence="1">The sequence shown here is derived from an EMBL/GenBank/DDBJ whole genome shotgun (WGS) entry which is preliminary data.</text>
</comment>
<protein>
    <submittedName>
        <fullName evidence="1">Uncharacterized protein</fullName>
    </submittedName>
</protein>
<name>A0ACB9JFX7_9ASTR</name>
<reference evidence="1 2" key="2">
    <citation type="journal article" date="2022" name="Mol. Ecol. Resour.">
        <title>The genomes of chicory, endive, great burdock and yacon provide insights into Asteraceae paleo-polyploidization history and plant inulin production.</title>
        <authorList>
            <person name="Fan W."/>
            <person name="Wang S."/>
            <person name="Wang H."/>
            <person name="Wang A."/>
            <person name="Jiang F."/>
            <person name="Liu H."/>
            <person name="Zhao H."/>
            <person name="Xu D."/>
            <person name="Zhang Y."/>
        </authorList>
    </citation>
    <scope>NUCLEOTIDE SEQUENCE [LARGE SCALE GENOMIC DNA]</scope>
    <source>
        <strain evidence="2">cv. Yunnan</strain>
        <tissue evidence="1">Leaves</tissue>
    </source>
</reference>